<dbReference type="Gene3D" id="3.40.50.620">
    <property type="entry name" value="HUPs"/>
    <property type="match status" value="1"/>
</dbReference>
<evidence type="ECO:0000256" key="1">
    <source>
        <dbReference type="ARBA" id="ARBA00005187"/>
    </source>
</evidence>
<evidence type="ECO:0000256" key="4">
    <source>
        <dbReference type="ARBA" id="ARBA00022741"/>
    </source>
</evidence>
<dbReference type="PANTHER" id="PTHR43284:SF1">
    <property type="entry name" value="ASPARAGINE SYNTHETASE"/>
    <property type="match status" value="1"/>
</dbReference>
<dbReference type="RefSeq" id="WP_085125132.1">
    <property type="nucleotide sequence ID" value="NZ_FWZX01000024.1"/>
</dbReference>
<comment type="similarity">
    <text evidence="2">Belongs to the asparagine synthetase family.</text>
</comment>
<dbReference type="InterPro" id="IPR006426">
    <property type="entry name" value="Asn_synth_AEB"/>
</dbReference>
<organism evidence="11 12">
    <name type="scientific">Tistlia consotensis USBA 355</name>
    <dbReference type="NCBI Taxonomy" id="560819"/>
    <lineage>
        <taxon>Bacteria</taxon>
        <taxon>Pseudomonadati</taxon>
        <taxon>Pseudomonadota</taxon>
        <taxon>Alphaproteobacteria</taxon>
        <taxon>Rhodospirillales</taxon>
        <taxon>Rhodovibrionaceae</taxon>
        <taxon>Tistlia</taxon>
    </lineage>
</organism>
<feature type="binding site" evidence="9">
    <location>
        <begin position="366"/>
        <end position="367"/>
    </location>
    <ligand>
        <name>ATP</name>
        <dbReference type="ChEBI" id="CHEBI:30616"/>
    </ligand>
</feature>
<dbReference type="GO" id="GO:0004066">
    <property type="term" value="F:asparagine synthase (glutamine-hydrolyzing) activity"/>
    <property type="evidence" value="ECO:0007669"/>
    <property type="project" value="UniProtKB-EC"/>
</dbReference>
<dbReference type="GO" id="GO:0005524">
    <property type="term" value="F:ATP binding"/>
    <property type="evidence" value="ECO:0007669"/>
    <property type="project" value="UniProtKB-KW"/>
</dbReference>
<feature type="active site" description="For GATase activity" evidence="8">
    <location>
        <position position="2"/>
    </location>
</feature>
<comment type="pathway">
    <text evidence="1">Amino-acid biosynthesis; L-asparagine biosynthesis; L-asparagine from L-aspartate (L-Gln route): step 1/1.</text>
</comment>
<dbReference type="SUPFAM" id="SSF56235">
    <property type="entry name" value="N-terminal nucleophile aminohydrolases (Ntn hydrolases)"/>
    <property type="match status" value="1"/>
</dbReference>
<dbReference type="STRING" id="560819.SAMN05428998_12482"/>
<dbReference type="InterPro" id="IPR014729">
    <property type="entry name" value="Rossmann-like_a/b/a_fold"/>
</dbReference>
<dbReference type="Pfam" id="PF13537">
    <property type="entry name" value="GATase_7"/>
    <property type="match status" value="1"/>
</dbReference>
<protein>
    <recommendedName>
        <fullName evidence="3">asparagine synthase (glutamine-hydrolyzing)</fullName>
        <ecNumber evidence="3">6.3.5.4</ecNumber>
    </recommendedName>
</protein>
<keyword evidence="12" id="KW-1185">Reference proteome</keyword>
<reference evidence="11 12" key="1">
    <citation type="submission" date="2017-04" db="EMBL/GenBank/DDBJ databases">
        <authorList>
            <person name="Afonso C.L."/>
            <person name="Miller P.J."/>
            <person name="Scott M.A."/>
            <person name="Spackman E."/>
            <person name="Goraichik I."/>
            <person name="Dimitrov K.M."/>
            <person name="Suarez D.L."/>
            <person name="Swayne D.E."/>
        </authorList>
    </citation>
    <scope>NUCLEOTIDE SEQUENCE [LARGE SCALE GENOMIC DNA]</scope>
    <source>
        <strain evidence="11 12">USBA 355</strain>
    </source>
</reference>
<sequence length="595" mass="64898">MCGIVAIYAHDQRAAPAERTEAMAIREAMVQRGPDGEGLWQDPDRRLALAHRRLAVLDLSAAGAQPMHDPANGNVIVFNGEIYNFRALRRELEQAGERFRSDSDTEVLLALYRREGIAMLPRLRGMFAFALWDAERRGLLLARDPLGIKPLYWSDRGGTFRCASQVKALLAGGALPREENPAATVGFFLLGYVPDPHTVQRGVEALEPGHSLWVDEGGVRPPQAFFSLGRMLAESAHRKPEIEASAALDDSVRAHLVADVPVAVFLSAGLDSTTLASHAAAAGGALYSVTLGFEELAGGPEDERPLAERAATAFGCRHRSRVVPHSHFTATLPALLAAMDQPSIDGANTFLVAEAAHTAGIKVALSGLGGDELLGGYPSFRQLPALARLIRPLAPLHPFGRLLRRVSAPLLRHLTSPKWAGLLEYGGSWGGAYLLRRGLYMPWELPEFLDPDLVREGWRALALESRLEATVAGLDNDHHRVCALETAWYMQGQLLRDADWAGMAHSVEIRVPFVDVPLLQALAPLLTRPDPPDKRSLARRAPRALPPELFERPKSGFVVPIRDWLLAGAGGDEAAKLARARGLRGWARFVHSHFH</sequence>
<evidence type="ECO:0000313" key="11">
    <source>
        <dbReference type="EMBL" id="SMF63178.1"/>
    </source>
</evidence>
<keyword evidence="5 9" id="KW-0067">ATP-binding</keyword>
<dbReference type="PROSITE" id="PS51278">
    <property type="entry name" value="GATASE_TYPE_2"/>
    <property type="match status" value="1"/>
</dbReference>
<keyword evidence="4 9" id="KW-0547">Nucleotide-binding</keyword>
<dbReference type="EC" id="6.3.5.4" evidence="3"/>
<evidence type="ECO:0000256" key="3">
    <source>
        <dbReference type="ARBA" id="ARBA00012737"/>
    </source>
</evidence>
<dbReference type="CDD" id="cd00712">
    <property type="entry name" value="AsnB"/>
    <property type="match status" value="1"/>
</dbReference>
<comment type="catalytic activity">
    <reaction evidence="7">
        <text>L-aspartate + L-glutamine + ATP + H2O = L-asparagine + L-glutamate + AMP + diphosphate + H(+)</text>
        <dbReference type="Rhea" id="RHEA:12228"/>
        <dbReference type="ChEBI" id="CHEBI:15377"/>
        <dbReference type="ChEBI" id="CHEBI:15378"/>
        <dbReference type="ChEBI" id="CHEBI:29985"/>
        <dbReference type="ChEBI" id="CHEBI:29991"/>
        <dbReference type="ChEBI" id="CHEBI:30616"/>
        <dbReference type="ChEBI" id="CHEBI:33019"/>
        <dbReference type="ChEBI" id="CHEBI:58048"/>
        <dbReference type="ChEBI" id="CHEBI:58359"/>
        <dbReference type="ChEBI" id="CHEBI:456215"/>
        <dbReference type="EC" id="6.3.5.4"/>
    </reaction>
</comment>
<dbReference type="SUPFAM" id="SSF52402">
    <property type="entry name" value="Adenine nucleotide alpha hydrolases-like"/>
    <property type="match status" value="1"/>
</dbReference>
<dbReference type="PIRSF" id="PIRSF001589">
    <property type="entry name" value="Asn_synthetase_glu-h"/>
    <property type="match status" value="1"/>
</dbReference>
<dbReference type="GO" id="GO:0005829">
    <property type="term" value="C:cytosol"/>
    <property type="evidence" value="ECO:0007669"/>
    <property type="project" value="TreeGrafter"/>
</dbReference>
<dbReference type="InterPro" id="IPR029055">
    <property type="entry name" value="Ntn_hydrolases_N"/>
</dbReference>
<proteinExistence type="inferred from homology"/>
<dbReference type="InterPro" id="IPR001962">
    <property type="entry name" value="Asn_synthase"/>
</dbReference>
<keyword evidence="8" id="KW-0061">Asparagine biosynthesis</keyword>
<dbReference type="InterPro" id="IPR017932">
    <property type="entry name" value="GATase_2_dom"/>
</dbReference>
<dbReference type="AlphaFoldDB" id="A0A1Y6CHR4"/>
<evidence type="ECO:0000256" key="5">
    <source>
        <dbReference type="ARBA" id="ARBA00022840"/>
    </source>
</evidence>
<dbReference type="Proteomes" id="UP000192917">
    <property type="component" value="Unassembled WGS sequence"/>
</dbReference>
<evidence type="ECO:0000259" key="10">
    <source>
        <dbReference type="PROSITE" id="PS51278"/>
    </source>
</evidence>
<feature type="binding site" evidence="9">
    <location>
        <position position="104"/>
    </location>
    <ligand>
        <name>L-glutamine</name>
        <dbReference type="ChEBI" id="CHEBI:58359"/>
    </ligand>
</feature>
<keyword evidence="6 8" id="KW-0315">Glutamine amidotransferase</keyword>
<dbReference type="EMBL" id="FWZX01000024">
    <property type="protein sequence ID" value="SMF63178.1"/>
    <property type="molecule type" value="Genomic_DNA"/>
</dbReference>
<evidence type="ECO:0000256" key="8">
    <source>
        <dbReference type="PIRSR" id="PIRSR001589-1"/>
    </source>
</evidence>
<feature type="domain" description="Glutamine amidotransferase type-2" evidence="10">
    <location>
        <begin position="2"/>
        <end position="217"/>
    </location>
</feature>
<dbReference type="PANTHER" id="PTHR43284">
    <property type="entry name" value="ASPARAGINE SYNTHETASE (GLUTAMINE-HYDROLYZING)"/>
    <property type="match status" value="1"/>
</dbReference>
<dbReference type="InterPro" id="IPR051786">
    <property type="entry name" value="ASN_synthetase/amidase"/>
</dbReference>
<dbReference type="NCBIfam" id="TIGR01536">
    <property type="entry name" value="asn_synth_AEB"/>
    <property type="match status" value="1"/>
</dbReference>
<accession>A0A1Y6CHR4</accession>
<evidence type="ECO:0000256" key="2">
    <source>
        <dbReference type="ARBA" id="ARBA00005752"/>
    </source>
</evidence>
<dbReference type="InterPro" id="IPR033738">
    <property type="entry name" value="AsnB_N"/>
</dbReference>
<evidence type="ECO:0000313" key="12">
    <source>
        <dbReference type="Proteomes" id="UP000192917"/>
    </source>
</evidence>
<evidence type="ECO:0000256" key="9">
    <source>
        <dbReference type="PIRSR" id="PIRSR001589-2"/>
    </source>
</evidence>
<keyword evidence="8" id="KW-0028">Amino-acid biosynthesis</keyword>
<dbReference type="Gene3D" id="3.60.20.10">
    <property type="entry name" value="Glutamine Phosphoribosylpyrophosphate, subunit 1, domain 1"/>
    <property type="match status" value="1"/>
</dbReference>
<dbReference type="Pfam" id="PF00733">
    <property type="entry name" value="Asn_synthase"/>
    <property type="match status" value="1"/>
</dbReference>
<evidence type="ECO:0000256" key="6">
    <source>
        <dbReference type="ARBA" id="ARBA00022962"/>
    </source>
</evidence>
<dbReference type="GO" id="GO:0006529">
    <property type="term" value="P:asparagine biosynthetic process"/>
    <property type="evidence" value="ECO:0007669"/>
    <property type="project" value="UniProtKB-KW"/>
</dbReference>
<evidence type="ECO:0000256" key="7">
    <source>
        <dbReference type="ARBA" id="ARBA00048741"/>
    </source>
</evidence>
<gene>
    <name evidence="11" type="ORF">SAMN05428998_12482</name>
</gene>
<name>A0A1Y6CHR4_9PROT</name>